<name>A0A6J6K6W4_9ZZZZ</name>
<proteinExistence type="predicted"/>
<dbReference type="EMBL" id="CAEZVZ010000095">
    <property type="protein sequence ID" value="CAB4645571.1"/>
    <property type="molecule type" value="Genomic_DNA"/>
</dbReference>
<organism evidence="1">
    <name type="scientific">freshwater metagenome</name>
    <dbReference type="NCBI Taxonomy" id="449393"/>
    <lineage>
        <taxon>unclassified sequences</taxon>
        <taxon>metagenomes</taxon>
        <taxon>ecological metagenomes</taxon>
    </lineage>
</organism>
<accession>A0A6J6K6W4</accession>
<reference evidence="1" key="1">
    <citation type="submission" date="2020-05" db="EMBL/GenBank/DDBJ databases">
        <authorList>
            <person name="Chiriac C."/>
            <person name="Salcher M."/>
            <person name="Ghai R."/>
            <person name="Kavagutti S V."/>
        </authorList>
    </citation>
    <scope>NUCLEOTIDE SEQUENCE</scope>
</reference>
<gene>
    <name evidence="1" type="ORF">UFOPK2162_00742</name>
</gene>
<dbReference type="AlphaFoldDB" id="A0A6J6K6W4"/>
<protein>
    <submittedName>
        <fullName evidence="1">Unannotated protein</fullName>
    </submittedName>
</protein>
<sequence length="575" mass="61678">MFKKILSGLTIAGLLASLVLPQAHAAPDEQWVKTPPPTSEPSWGILMAEDTGTQAPIAELISVKAENYVGQGGKVLEVKACKEFTEAECPRDQYQRYATPLNLCLSEKDGNCVEEVIARDSTGSKLAVNFLRNFPEENPYDFAGDVASNLPDGGTTFLVDIPEAKHEGGSTYLASVVINGEKESNSPKFRTTNFNAQLFAVNLVKGNFNMTRPGLDPAVYTEFRNSNRSGDLQCSIQCSLAEKAVGYSLPLNIVFGFKLRLAAEVNGWLNGRVSNVESSISKDSQGRQIVEVVGKPVIVPVIFGWTTKTEAPKALLDFYGAMDPKRAHSGNGFGKCLDPARVGSAPGPCNPIYWESTLRNPGKDLESLKEIALWLPLIKDKAVAAPTMWLISSLGQQFNNGCAATTDRVSGIVTTNATGYVSGPPEFNREDQTLDYKVIAAHNLADGTEFKGTYDLTIDADFARCIYGFSKAPIGATVSIVSADGQAQVATVVVSQRDKWIHLGAYGFTFSSPTLKVKFSQAAESVATPTPTPTPSATAQPVAAKKTTITCVKGKTTKKVTAVKPKCPSGFKKKG</sequence>
<evidence type="ECO:0000313" key="1">
    <source>
        <dbReference type="EMBL" id="CAB4645571.1"/>
    </source>
</evidence>